<sequence length="222" mass="25571">MSRLDHLVTPISPRAQREYQRSIRRNLRSLFEPTWGFTIFRTAYTPESDTQFPLFLAKLDLYVKYSIDTDLNPDFPGSDSSFDPAPNEEMMRRFKNDVVEDHTLNGASVDEVRDAFAKWLRGKEVNLEITYIYAPYRVCIMADEAVLNSVTARLEDLSQNTELDTVWVKMVEYSASGEEKWQGWLKVGLSALYYFWFNVSGGDEVCDMFESAVEEGSDVYTG</sequence>
<dbReference type="Proteomes" id="UP000258309">
    <property type="component" value="Unassembled WGS sequence"/>
</dbReference>
<comment type="caution">
    <text evidence="1">The sequence shown here is derived from an EMBL/GenBank/DDBJ whole genome shotgun (WGS) entry which is preliminary data.</text>
</comment>
<protein>
    <submittedName>
        <fullName evidence="1">Uncharacterized protein</fullName>
    </submittedName>
</protein>
<dbReference type="EMBL" id="NCSJ02000197">
    <property type="protein sequence ID" value="RFU27622.1"/>
    <property type="molecule type" value="Genomic_DNA"/>
</dbReference>
<keyword evidence="2" id="KW-1185">Reference proteome</keyword>
<proteinExistence type="predicted"/>
<accession>A0A3E2H311</accession>
<dbReference type="STRING" id="5539.A0A3E2H311"/>
<organism evidence="1 2">
    <name type="scientific">Scytalidium lignicola</name>
    <name type="common">Hyphomycete</name>
    <dbReference type="NCBI Taxonomy" id="5539"/>
    <lineage>
        <taxon>Eukaryota</taxon>
        <taxon>Fungi</taxon>
        <taxon>Dikarya</taxon>
        <taxon>Ascomycota</taxon>
        <taxon>Pezizomycotina</taxon>
        <taxon>Leotiomycetes</taxon>
        <taxon>Leotiomycetes incertae sedis</taxon>
        <taxon>Scytalidium</taxon>
    </lineage>
</organism>
<reference evidence="1 2" key="1">
    <citation type="submission" date="2018-05" db="EMBL/GenBank/DDBJ databases">
        <title>Draft genome sequence of Scytalidium lignicola DSM 105466, a ubiquitous saprotrophic fungus.</title>
        <authorList>
            <person name="Buettner E."/>
            <person name="Gebauer A.M."/>
            <person name="Hofrichter M."/>
            <person name="Liers C."/>
            <person name="Kellner H."/>
        </authorList>
    </citation>
    <scope>NUCLEOTIDE SEQUENCE [LARGE SCALE GENOMIC DNA]</scope>
    <source>
        <strain evidence="1 2">DSM 105466</strain>
    </source>
</reference>
<feature type="non-terminal residue" evidence="1">
    <location>
        <position position="1"/>
    </location>
</feature>
<dbReference type="OMA" id="EFNITPW"/>
<dbReference type="OrthoDB" id="6499973at2759"/>
<feature type="non-terminal residue" evidence="1">
    <location>
        <position position="222"/>
    </location>
</feature>
<evidence type="ECO:0000313" key="1">
    <source>
        <dbReference type="EMBL" id="RFU27622.1"/>
    </source>
</evidence>
<name>A0A3E2H311_SCYLI</name>
<dbReference type="AlphaFoldDB" id="A0A3E2H311"/>
<evidence type="ECO:0000313" key="2">
    <source>
        <dbReference type="Proteomes" id="UP000258309"/>
    </source>
</evidence>
<gene>
    <name evidence="1" type="ORF">B7463_g8705</name>
</gene>